<dbReference type="EMBL" id="LCJW01000038">
    <property type="protein sequence ID" value="KKT85261.1"/>
    <property type="molecule type" value="Genomic_DNA"/>
</dbReference>
<gene>
    <name evidence="2" type="ORF">UW84_C0038G0011</name>
</gene>
<reference evidence="2 3" key="1">
    <citation type="journal article" date="2015" name="Nature">
        <title>rRNA introns, odd ribosomes, and small enigmatic genomes across a large radiation of phyla.</title>
        <authorList>
            <person name="Brown C.T."/>
            <person name="Hug L.A."/>
            <person name="Thomas B.C."/>
            <person name="Sharon I."/>
            <person name="Castelle C.J."/>
            <person name="Singh A."/>
            <person name="Wilkins M.J."/>
            <person name="Williams K.H."/>
            <person name="Banfield J.F."/>
        </authorList>
    </citation>
    <scope>NUCLEOTIDE SEQUENCE [LARGE SCALE GENOMIC DNA]</scope>
</reference>
<keyword evidence="1" id="KW-0472">Membrane</keyword>
<evidence type="ECO:0000313" key="3">
    <source>
        <dbReference type="Proteomes" id="UP000034797"/>
    </source>
</evidence>
<evidence type="ECO:0008006" key="4">
    <source>
        <dbReference type="Google" id="ProtNLM"/>
    </source>
</evidence>
<sequence length="165" mass="17750">MEIMIVIGLIMILSTVGINSFILSTVKSRDSQRKNDLNQLGKAVESFYVDVGRYPLSTDGVDVPLCYARASGVVTNSLCTSNKLASVIDGVTTIYITIPSDPVVSLKYPYVSDGLGYSLYTALENTLDRDLVKDAQGDMVTYPDVSCGSGSCNYKIIETGLVKGL</sequence>
<dbReference type="SUPFAM" id="SSF54523">
    <property type="entry name" value="Pili subunits"/>
    <property type="match status" value="1"/>
</dbReference>
<keyword evidence="1" id="KW-0812">Transmembrane</keyword>
<name>A0A0G1KNK7_9BACT</name>
<evidence type="ECO:0000313" key="2">
    <source>
        <dbReference type="EMBL" id="KKT85261.1"/>
    </source>
</evidence>
<comment type="caution">
    <text evidence="2">The sequence shown here is derived from an EMBL/GenBank/DDBJ whole genome shotgun (WGS) entry which is preliminary data.</text>
</comment>
<accession>A0A0G1KNK7</accession>
<dbReference type="Gene3D" id="3.30.700.10">
    <property type="entry name" value="Glycoprotein, Type 4 Pilin"/>
    <property type="match status" value="1"/>
</dbReference>
<keyword evidence="1" id="KW-1133">Transmembrane helix</keyword>
<dbReference type="InterPro" id="IPR045584">
    <property type="entry name" value="Pilin-like"/>
</dbReference>
<dbReference type="AlphaFoldDB" id="A0A0G1KNK7"/>
<evidence type="ECO:0000256" key="1">
    <source>
        <dbReference type="SAM" id="Phobius"/>
    </source>
</evidence>
<feature type="transmembrane region" description="Helical" evidence="1">
    <location>
        <begin position="6"/>
        <end position="26"/>
    </location>
</feature>
<dbReference type="Proteomes" id="UP000034797">
    <property type="component" value="Unassembled WGS sequence"/>
</dbReference>
<organism evidence="2 3">
    <name type="scientific">Candidatus Collierbacteria bacterium GW2011_GWA2_44_99</name>
    <dbReference type="NCBI Taxonomy" id="1618380"/>
    <lineage>
        <taxon>Bacteria</taxon>
        <taxon>Candidatus Collieribacteriota</taxon>
    </lineage>
</organism>
<protein>
    <recommendedName>
        <fullName evidence="4">Type II secretion system protein GspG C-terminal domain-containing protein</fullName>
    </recommendedName>
</protein>
<proteinExistence type="predicted"/>